<feature type="domain" description="CBF1-interacting co-repressor CIR N-terminal" evidence="17">
    <location>
        <begin position="8"/>
        <end position="44"/>
    </location>
</feature>
<evidence type="ECO:0000256" key="14">
    <source>
        <dbReference type="SAM" id="Coils"/>
    </source>
</evidence>
<proteinExistence type="inferred from homology"/>
<keyword evidence="9 16" id="KW-1133">Transmembrane helix</keyword>
<protein>
    <recommendedName>
        <fullName evidence="3">NADH dehydrogenase [ubiquinone] 1 beta subcomplex subunit 4</fullName>
    </recommendedName>
    <alternativeName>
        <fullName evidence="12">Complex I-B15</fullName>
    </alternativeName>
    <alternativeName>
        <fullName evidence="13">NADH-ubiquinone oxidoreductase B15 subunit</fullName>
    </alternativeName>
</protein>
<dbReference type="PANTHER" id="PTHR22093:SF0">
    <property type="entry name" value="LEUKOCYTE RECEPTOR CLUSTER MEMBER 1"/>
    <property type="match status" value="1"/>
</dbReference>
<keyword evidence="10" id="KW-0496">Mitochondrion</keyword>
<evidence type="ECO:0000256" key="10">
    <source>
        <dbReference type="ARBA" id="ARBA00023128"/>
    </source>
</evidence>
<keyword evidence="19" id="KW-1185">Reference proteome</keyword>
<name>A0A9N8VBF7_9GLOM</name>
<feature type="coiled-coil region" evidence="14">
    <location>
        <begin position="99"/>
        <end position="126"/>
    </location>
</feature>
<feature type="compositionally biased region" description="Basic and acidic residues" evidence="15">
    <location>
        <begin position="190"/>
        <end position="215"/>
    </location>
</feature>
<comment type="similarity">
    <text evidence="2">Belongs to the complex I NDUFB4 subunit family.</text>
</comment>
<accession>A0A9N8VBF7</accession>
<evidence type="ECO:0000256" key="2">
    <source>
        <dbReference type="ARBA" id="ARBA00007260"/>
    </source>
</evidence>
<dbReference type="PANTHER" id="PTHR22093">
    <property type="entry name" value="LEUKOCYTE RECEPTOR CLUSTER LRC MEMBER 1"/>
    <property type="match status" value="1"/>
</dbReference>
<dbReference type="SMART" id="SM01083">
    <property type="entry name" value="Cir_N"/>
    <property type="match status" value="1"/>
</dbReference>
<evidence type="ECO:0000313" key="19">
    <source>
        <dbReference type="Proteomes" id="UP000789342"/>
    </source>
</evidence>
<dbReference type="GO" id="GO:0005743">
    <property type="term" value="C:mitochondrial inner membrane"/>
    <property type="evidence" value="ECO:0007669"/>
    <property type="project" value="UniProtKB-SubCell"/>
</dbReference>
<evidence type="ECO:0000256" key="15">
    <source>
        <dbReference type="SAM" id="MobiDB-lite"/>
    </source>
</evidence>
<organism evidence="18 19">
    <name type="scientific">Acaulospora morrowiae</name>
    <dbReference type="NCBI Taxonomy" id="94023"/>
    <lineage>
        <taxon>Eukaryota</taxon>
        <taxon>Fungi</taxon>
        <taxon>Fungi incertae sedis</taxon>
        <taxon>Mucoromycota</taxon>
        <taxon>Glomeromycotina</taxon>
        <taxon>Glomeromycetes</taxon>
        <taxon>Diversisporales</taxon>
        <taxon>Acaulosporaceae</taxon>
        <taxon>Acaulospora</taxon>
    </lineage>
</organism>
<feature type="region of interest" description="Disordered" evidence="15">
    <location>
        <begin position="190"/>
        <end position="220"/>
    </location>
</feature>
<keyword evidence="11 16" id="KW-0472">Membrane</keyword>
<keyword evidence="8" id="KW-0249">Electron transport</keyword>
<comment type="subcellular location">
    <subcellularLocation>
        <location evidence="1">Mitochondrion inner membrane</location>
        <topology evidence="1">Single-pass membrane protein</topology>
    </subcellularLocation>
</comment>
<evidence type="ECO:0000313" key="18">
    <source>
        <dbReference type="EMBL" id="CAG8441627.1"/>
    </source>
</evidence>
<dbReference type="InterPro" id="IPR019339">
    <property type="entry name" value="CIR_N_dom"/>
</dbReference>
<evidence type="ECO:0000256" key="13">
    <source>
        <dbReference type="ARBA" id="ARBA00030987"/>
    </source>
</evidence>
<dbReference type="AlphaFoldDB" id="A0A9N8VBF7"/>
<evidence type="ECO:0000256" key="12">
    <source>
        <dbReference type="ARBA" id="ARBA00030212"/>
    </source>
</evidence>
<evidence type="ECO:0000256" key="5">
    <source>
        <dbReference type="ARBA" id="ARBA00022660"/>
    </source>
</evidence>
<evidence type="ECO:0000256" key="8">
    <source>
        <dbReference type="ARBA" id="ARBA00022982"/>
    </source>
</evidence>
<keyword evidence="5" id="KW-0679">Respiratory chain</keyword>
<reference evidence="18" key="1">
    <citation type="submission" date="2021-06" db="EMBL/GenBank/DDBJ databases">
        <authorList>
            <person name="Kallberg Y."/>
            <person name="Tangrot J."/>
            <person name="Rosling A."/>
        </authorList>
    </citation>
    <scope>NUCLEOTIDE SEQUENCE</scope>
    <source>
        <strain evidence="18">CL551</strain>
    </source>
</reference>
<evidence type="ECO:0000256" key="16">
    <source>
        <dbReference type="SAM" id="Phobius"/>
    </source>
</evidence>
<keyword evidence="7" id="KW-0999">Mitochondrion inner membrane</keyword>
<dbReference type="InterPro" id="IPR039875">
    <property type="entry name" value="LENG1-like"/>
</dbReference>
<sequence length="355" mass="41475">MNILPHKSYHVYNLKNKERVRKDEEKAQQEEAAKNKRKEIAERERRLKLLREKASAKHQLAQEETKEIAATDSTKNDQVLAIQSSSDATDGHINFWGDMEKKFATNQEYEAEKRAKEQKIERQFTMYFDEDMSFHILNGFQLKNADPRPWYLGTSNHHNDDEKYSIDGTIKKKRDVKTKSIDDPLLAIEKSMEKKSKKKNDPIIHSRSKNEKERNSISNASSTIDELRAQRIAREREERMRTLKLLNPHMETGPPKSRYNSQFNPEATEAAHNFAGRRTVIKDPAVERWYNMRMNTREHFRLDGRNIRIGLISVLILPVGCYLLAAANDDKWVFTARTRGSTSLEDYKKKPAKKD</sequence>
<dbReference type="Proteomes" id="UP000789342">
    <property type="component" value="Unassembled WGS sequence"/>
</dbReference>
<dbReference type="OrthoDB" id="2159131at2759"/>
<evidence type="ECO:0000256" key="11">
    <source>
        <dbReference type="ARBA" id="ARBA00023136"/>
    </source>
</evidence>
<evidence type="ECO:0000256" key="9">
    <source>
        <dbReference type="ARBA" id="ARBA00022989"/>
    </source>
</evidence>
<evidence type="ECO:0000256" key="7">
    <source>
        <dbReference type="ARBA" id="ARBA00022792"/>
    </source>
</evidence>
<evidence type="ECO:0000256" key="1">
    <source>
        <dbReference type="ARBA" id="ARBA00004434"/>
    </source>
</evidence>
<evidence type="ECO:0000256" key="6">
    <source>
        <dbReference type="ARBA" id="ARBA00022692"/>
    </source>
</evidence>
<gene>
    <name evidence="18" type="ORF">AMORRO_LOCUS330</name>
</gene>
<comment type="caution">
    <text evidence="18">The sequence shown here is derived from an EMBL/GenBank/DDBJ whole genome shotgun (WGS) entry which is preliminary data.</text>
</comment>
<dbReference type="EMBL" id="CAJVPV010000080">
    <property type="protein sequence ID" value="CAG8441627.1"/>
    <property type="molecule type" value="Genomic_DNA"/>
</dbReference>
<evidence type="ECO:0000259" key="17">
    <source>
        <dbReference type="SMART" id="SM01083"/>
    </source>
</evidence>
<feature type="region of interest" description="Disordered" evidence="15">
    <location>
        <begin position="15"/>
        <end position="39"/>
    </location>
</feature>
<dbReference type="Pfam" id="PF07225">
    <property type="entry name" value="NDUF_B4"/>
    <property type="match status" value="1"/>
</dbReference>
<keyword evidence="14" id="KW-0175">Coiled coil</keyword>
<evidence type="ECO:0000256" key="4">
    <source>
        <dbReference type="ARBA" id="ARBA00022448"/>
    </source>
</evidence>
<keyword evidence="6 16" id="KW-0812">Transmembrane</keyword>
<keyword evidence="4" id="KW-0813">Transport</keyword>
<evidence type="ECO:0000256" key="3">
    <source>
        <dbReference type="ARBA" id="ARBA00018681"/>
    </source>
</evidence>
<feature type="transmembrane region" description="Helical" evidence="16">
    <location>
        <begin position="307"/>
        <end position="327"/>
    </location>
</feature>
<dbReference type="InterPro" id="IPR009866">
    <property type="entry name" value="NADH_UbQ_OxRdtase_NDUFB4_su"/>
</dbReference>